<proteinExistence type="predicted"/>
<evidence type="ECO:0000313" key="1">
    <source>
        <dbReference type="EMBL" id="CAG8505246.1"/>
    </source>
</evidence>
<dbReference type="EMBL" id="CAJVPZ010002035">
    <property type="protein sequence ID" value="CAG8505246.1"/>
    <property type="molecule type" value="Genomic_DNA"/>
</dbReference>
<accession>A0A9N9F2R8</accession>
<keyword evidence="2" id="KW-1185">Reference proteome</keyword>
<organism evidence="1 2">
    <name type="scientific">Racocetra fulgida</name>
    <dbReference type="NCBI Taxonomy" id="60492"/>
    <lineage>
        <taxon>Eukaryota</taxon>
        <taxon>Fungi</taxon>
        <taxon>Fungi incertae sedis</taxon>
        <taxon>Mucoromycota</taxon>
        <taxon>Glomeromycotina</taxon>
        <taxon>Glomeromycetes</taxon>
        <taxon>Diversisporales</taxon>
        <taxon>Gigasporaceae</taxon>
        <taxon>Racocetra</taxon>
    </lineage>
</organism>
<dbReference type="Proteomes" id="UP000789396">
    <property type="component" value="Unassembled WGS sequence"/>
</dbReference>
<protein>
    <submittedName>
        <fullName evidence="1">18247_t:CDS:1</fullName>
    </submittedName>
</protein>
<name>A0A9N9F2R8_9GLOM</name>
<sequence length="175" mass="19037">MQPSIIDLIPGDDGYSDLKRINIVTGLTNRSSNITSYDDLKKLGNSVQIFQSDIYYNLPNPADGQEMFGYYKGVQFRYFNFGINTAGNATAPIYHVNSDNGTLISAILSTVPGLSNYSGIWTVYDITAEDKAPITSFSQVSNLEQVYSGVVANCPVSLTSFPRPSAKSSAKGPRQ</sequence>
<evidence type="ECO:0000313" key="2">
    <source>
        <dbReference type="Proteomes" id="UP000789396"/>
    </source>
</evidence>
<comment type="caution">
    <text evidence="1">The sequence shown here is derived from an EMBL/GenBank/DDBJ whole genome shotgun (WGS) entry which is preliminary data.</text>
</comment>
<dbReference type="AlphaFoldDB" id="A0A9N9F2R8"/>
<dbReference type="OrthoDB" id="2127057at2759"/>
<gene>
    <name evidence="1" type="ORF">RFULGI_LOCUS2631</name>
</gene>
<reference evidence="1" key="1">
    <citation type="submission" date="2021-06" db="EMBL/GenBank/DDBJ databases">
        <authorList>
            <person name="Kallberg Y."/>
            <person name="Tangrot J."/>
            <person name="Rosling A."/>
        </authorList>
    </citation>
    <scope>NUCLEOTIDE SEQUENCE</scope>
    <source>
        <strain evidence="1">IN212</strain>
    </source>
</reference>